<organism evidence="2 3">
    <name type="scientific">Wenxinia saemankumensis</name>
    <dbReference type="NCBI Taxonomy" id="1447782"/>
    <lineage>
        <taxon>Bacteria</taxon>
        <taxon>Pseudomonadati</taxon>
        <taxon>Pseudomonadota</taxon>
        <taxon>Alphaproteobacteria</taxon>
        <taxon>Rhodobacterales</taxon>
        <taxon>Roseobacteraceae</taxon>
        <taxon>Wenxinia</taxon>
    </lineage>
</organism>
<dbReference type="AlphaFoldDB" id="A0A1M6ER09"/>
<evidence type="ECO:0000313" key="2">
    <source>
        <dbReference type="EMBL" id="SHI87924.1"/>
    </source>
</evidence>
<accession>A0A1M6ER09</accession>
<evidence type="ECO:0000256" key="1">
    <source>
        <dbReference type="SAM" id="SignalP"/>
    </source>
</evidence>
<dbReference type="RefSeq" id="WP_073329687.1">
    <property type="nucleotide sequence ID" value="NZ_FQYO01000003.1"/>
</dbReference>
<feature type="chain" id="PRO_5009917175" description="DUF3108 domain-containing protein" evidence="1">
    <location>
        <begin position="31"/>
        <end position="202"/>
    </location>
</feature>
<proteinExistence type="predicted"/>
<keyword evidence="1" id="KW-0732">Signal</keyword>
<feature type="signal peptide" evidence="1">
    <location>
        <begin position="1"/>
        <end position="30"/>
    </location>
</feature>
<reference evidence="2 3" key="1">
    <citation type="submission" date="2016-11" db="EMBL/GenBank/DDBJ databases">
        <authorList>
            <person name="Jaros S."/>
            <person name="Januszkiewicz K."/>
            <person name="Wedrychowicz H."/>
        </authorList>
    </citation>
    <scope>NUCLEOTIDE SEQUENCE [LARGE SCALE GENOMIC DNA]</scope>
    <source>
        <strain evidence="2 3">DSM 100565</strain>
    </source>
</reference>
<sequence length="202" mass="21437">MPRLHLPLPAALCLVLAAPLAAQSPGCVTAADLAGGIRVEYGDGTAEIYSRRDGAVVHVRGMVDDVPSYEFEIAHGTHLLSYRNIVDGAVDPASRQDYEYGIPPEEMPVPAPGGRWQASVTVTSAEGDRQEAQSQVYDAAGTVSVGACTYATLPAIIAYDTADAYMEGIRVLPELGIGYMLWNETDGVRSETVRVVSISAVK</sequence>
<gene>
    <name evidence="2" type="ORF">SAMN05444417_2130</name>
</gene>
<evidence type="ECO:0000313" key="3">
    <source>
        <dbReference type="Proteomes" id="UP000184292"/>
    </source>
</evidence>
<keyword evidence="3" id="KW-1185">Reference proteome</keyword>
<dbReference type="OrthoDB" id="7872144at2"/>
<protein>
    <recommendedName>
        <fullName evidence="4">DUF3108 domain-containing protein</fullName>
    </recommendedName>
</protein>
<dbReference type="Proteomes" id="UP000184292">
    <property type="component" value="Unassembled WGS sequence"/>
</dbReference>
<dbReference type="EMBL" id="FQYO01000003">
    <property type="protein sequence ID" value="SHI87924.1"/>
    <property type="molecule type" value="Genomic_DNA"/>
</dbReference>
<evidence type="ECO:0008006" key="4">
    <source>
        <dbReference type="Google" id="ProtNLM"/>
    </source>
</evidence>
<name>A0A1M6ER09_9RHOB</name>